<dbReference type="EnsemblPlants" id="KEH39336">
    <property type="protein sequence ID" value="KEH39336"/>
    <property type="gene ID" value="MTR_2g094650"/>
</dbReference>
<reference evidence="6" key="4">
    <citation type="journal article" date="2018" name="Nat. Plants">
        <title>Whole-genome landscape of Medicago truncatula symbiotic genes.</title>
        <authorList>
            <person name="Pecrix Y."/>
            <person name="Staton S.E."/>
            <person name="Sallet E."/>
            <person name="Lelandais-Briere C."/>
            <person name="Moreau S."/>
            <person name="Carrere S."/>
            <person name="Blein T."/>
            <person name="Jardinaud M.F."/>
            <person name="Latrasse D."/>
            <person name="Zouine M."/>
            <person name="Zahm M."/>
            <person name="Kreplak J."/>
            <person name="Mayjonade B."/>
            <person name="Satge C."/>
            <person name="Perez M."/>
            <person name="Cauet S."/>
            <person name="Marande W."/>
            <person name="Chantry-Darmon C."/>
            <person name="Lopez-Roques C."/>
            <person name="Bouchez O."/>
            <person name="Berard A."/>
            <person name="Debelle F."/>
            <person name="Munos S."/>
            <person name="Bendahmane A."/>
            <person name="Berges H."/>
            <person name="Niebel A."/>
            <person name="Buitink J."/>
            <person name="Frugier F."/>
            <person name="Benhamed M."/>
            <person name="Crespi M."/>
            <person name="Gouzy J."/>
            <person name="Gamas P."/>
        </authorList>
    </citation>
    <scope>NUCLEOTIDE SEQUENCE [LARGE SCALE GENOMIC DNA]</scope>
    <source>
        <strain evidence="6">cv. Jemalong A17</strain>
    </source>
</reference>
<keyword evidence="1" id="KW-0472">Membrane</keyword>
<keyword evidence="5" id="KW-1185">Reference proteome</keyword>
<dbReference type="EMBL" id="PSQE01000002">
    <property type="protein sequence ID" value="RHN75957.1"/>
    <property type="molecule type" value="Genomic_DNA"/>
</dbReference>
<dbReference type="AlphaFoldDB" id="A0A072VCM3"/>
<reference evidence="3" key="5">
    <citation type="journal article" date="2018" name="Nat. Plants">
        <title>Whole-genome landscape of Medicago truncatula symbiotic genes.</title>
        <authorList>
            <person name="Pecrix Y."/>
            <person name="Gamas P."/>
            <person name="Carrere S."/>
        </authorList>
    </citation>
    <scope>NUCLEOTIDE SEQUENCE</scope>
    <source>
        <tissue evidence="3">Leaves</tissue>
    </source>
</reference>
<dbReference type="Proteomes" id="UP000002051">
    <property type="component" value="Chromosome 2"/>
</dbReference>
<proteinExistence type="predicted"/>
<reference evidence="2 5" key="1">
    <citation type="journal article" date="2011" name="Nature">
        <title>The Medicago genome provides insight into the evolution of rhizobial symbioses.</title>
        <authorList>
            <person name="Young N.D."/>
            <person name="Debelle F."/>
            <person name="Oldroyd G.E."/>
            <person name="Geurts R."/>
            <person name="Cannon S.B."/>
            <person name="Udvardi M.K."/>
            <person name="Benedito V.A."/>
            <person name="Mayer K.F."/>
            <person name="Gouzy J."/>
            <person name="Schoof H."/>
            <person name="Van de Peer Y."/>
            <person name="Proost S."/>
            <person name="Cook D.R."/>
            <person name="Meyers B.C."/>
            <person name="Spannagl M."/>
            <person name="Cheung F."/>
            <person name="De Mita S."/>
            <person name="Krishnakumar V."/>
            <person name="Gundlach H."/>
            <person name="Zhou S."/>
            <person name="Mudge J."/>
            <person name="Bharti A.K."/>
            <person name="Murray J.D."/>
            <person name="Naoumkina M.A."/>
            <person name="Rosen B."/>
            <person name="Silverstein K.A."/>
            <person name="Tang H."/>
            <person name="Rombauts S."/>
            <person name="Zhao P.X."/>
            <person name="Zhou P."/>
            <person name="Barbe V."/>
            <person name="Bardou P."/>
            <person name="Bechner M."/>
            <person name="Bellec A."/>
            <person name="Berger A."/>
            <person name="Berges H."/>
            <person name="Bidwell S."/>
            <person name="Bisseling T."/>
            <person name="Choisne N."/>
            <person name="Couloux A."/>
            <person name="Denny R."/>
            <person name="Deshpande S."/>
            <person name="Dai X."/>
            <person name="Doyle J.J."/>
            <person name="Dudez A.M."/>
            <person name="Farmer A.D."/>
            <person name="Fouteau S."/>
            <person name="Franken C."/>
            <person name="Gibelin C."/>
            <person name="Gish J."/>
            <person name="Goldstein S."/>
            <person name="Gonzalez A.J."/>
            <person name="Green P.J."/>
            <person name="Hallab A."/>
            <person name="Hartog M."/>
            <person name="Hua A."/>
            <person name="Humphray S.J."/>
            <person name="Jeong D.H."/>
            <person name="Jing Y."/>
            <person name="Jocker A."/>
            <person name="Kenton S.M."/>
            <person name="Kim D.J."/>
            <person name="Klee K."/>
            <person name="Lai H."/>
            <person name="Lang C."/>
            <person name="Lin S."/>
            <person name="Macmil S.L."/>
            <person name="Magdelenat G."/>
            <person name="Matthews L."/>
            <person name="McCorrison J."/>
            <person name="Monaghan E.L."/>
            <person name="Mun J.H."/>
            <person name="Najar F.Z."/>
            <person name="Nicholson C."/>
            <person name="Noirot C."/>
            <person name="O'Bleness M."/>
            <person name="Paule C.R."/>
            <person name="Poulain J."/>
            <person name="Prion F."/>
            <person name="Qin B."/>
            <person name="Qu C."/>
            <person name="Retzel E.F."/>
            <person name="Riddle C."/>
            <person name="Sallet E."/>
            <person name="Samain S."/>
            <person name="Samson N."/>
            <person name="Sanders I."/>
            <person name="Saurat O."/>
            <person name="Scarpelli C."/>
            <person name="Schiex T."/>
            <person name="Segurens B."/>
            <person name="Severin A.J."/>
            <person name="Sherrier D.J."/>
            <person name="Shi R."/>
            <person name="Sims S."/>
            <person name="Singer S.R."/>
            <person name="Sinharoy S."/>
            <person name="Sterck L."/>
            <person name="Viollet A."/>
            <person name="Wang B.B."/>
            <person name="Wang K."/>
            <person name="Wang M."/>
            <person name="Wang X."/>
            <person name="Warfsmann J."/>
            <person name="Weissenbach J."/>
            <person name="White D.D."/>
            <person name="White J.D."/>
            <person name="Wiley G.B."/>
            <person name="Wincker P."/>
            <person name="Xing Y."/>
            <person name="Yang L."/>
            <person name="Yao Z."/>
            <person name="Ying F."/>
            <person name="Zhai J."/>
            <person name="Zhou L."/>
            <person name="Zuber A."/>
            <person name="Denarie J."/>
            <person name="Dixon R.A."/>
            <person name="May G.D."/>
            <person name="Schwartz D.C."/>
            <person name="Rogers J."/>
            <person name="Quetier F."/>
            <person name="Town C.D."/>
            <person name="Roe B.A."/>
        </authorList>
    </citation>
    <scope>NUCLEOTIDE SEQUENCE [LARGE SCALE GENOMIC DNA]</scope>
    <source>
        <strain evidence="2">A17</strain>
        <strain evidence="4 5">cv. Jemalong A17</strain>
    </source>
</reference>
<protein>
    <submittedName>
        <fullName evidence="2">Lysine ketoglutarate reductase trans-splicing-like protein</fullName>
    </submittedName>
</protein>
<dbReference type="Proteomes" id="UP000265566">
    <property type="component" value="Chromosome 2"/>
</dbReference>
<evidence type="ECO:0000313" key="3">
    <source>
        <dbReference type="EMBL" id="RHN75957.1"/>
    </source>
</evidence>
<dbReference type="InterPro" id="IPR007877">
    <property type="entry name" value="DUF707"/>
</dbReference>
<keyword evidence="1" id="KW-0812">Transmembrane</keyword>
<evidence type="ECO:0000313" key="2">
    <source>
        <dbReference type="EMBL" id="KEH39336.1"/>
    </source>
</evidence>
<dbReference type="PANTHER" id="PTHR31210">
    <property type="entry name" value="OS06G0731900 PROTEIN"/>
    <property type="match status" value="1"/>
</dbReference>
<dbReference type="Pfam" id="PF05212">
    <property type="entry name" value="DUF707"/>
    <property type="match status" value="1"/>
</dbReference>
<name>A0A072VCM3_MEDTR</name>
<reference evidence="2 5" key="2">
    <citation type="journal article" date="2014" name="BMC Genomics">
        <title>An improved genome release (version Mt4.0) for the model legume Medicago truncatula.</title>
        <authorList>
            <person name="Tang H."/>
            <person name="Krishnakumar V."/>
            <person name="Bidwell S."/>
            <person name="Rosen B."/>
            <person name="Chan A."/>
            <person name="Zhou S."/>
            <person name="Gentzbittel L."/>
            <person name="Childs K.L."/>
            <person name="Yandell M."/>
            <person name="Gundlach H."/>
            <person name="Mayer K.F."/>
            <person name="Schwartz D.C."/>
            <person name="Town C.D."/>
        </authorList>
    </citation>
    <scope>GENOME REANNOTATION</scope>
    <source>
        <strain evidence="2">A17</strain>
        <strain evidence="4 5">cv. Jemalong A17</strain>
    </source>
</reference>
<dbReference type="HOGENOM" id="CLU_038994_0_1_1"/>
<dbReference type="PANTHER" id="PTHR31210:SF43">
    <property type="entry name" value="STORAGE PROTEIN-RELATED"/>
    <property type="match status" value="1"/>
</dbReference>
<evidence type="ECO:0000313" key="4">
    <source>
        <dbReference type="EnsemblPlants" id="KEH39336"/>
    </source>
</evidence>
<dbReference type="ExpressionAtlas" id="A0A072VCM3">
    <property type="expression patterns" value="differential"/>
</dbReference>
<evidence type="ECO:0000313" key="6">
    <source>
        <dbReference type="Proteomes" id="UP000265566"/>
    </source>
</evidence>
<accession>A0A072VCM3</accession>
<dbReference type="OrthoDB" id="9985979at2759"/>
<evidence type="ECO:0000313" key="5">
    <source>
        <dbReference type="Proteomes" id="UP000002051"/>
    </source>
</evidence>
<reference evidence="4" key="3">
    <citation type="submission" date="2015-04" db="UniProtKB">
        <authorList>
            <consortium name="EnsemblPlants"/>
        </authorList>
    </citation>
    <scope>IDENTIFICATION</scope>
    <source>
        <strain evidence="4">cv. Jemalong A17</strain>
    </source>
</reference>
<organism evidence="2 5">
    <name type="scientific">Medicago truncatula</name>
    <name type="common">Barrel medic</name>
    <name type="synonym">Medicago tribuloides</name>
    <dbReference type="NCBI Taxonomy" id="3880"/>
    <lineage>
        <taxon>Eukaryota</taxon>
        <taxon>Viridiplantae</taxon>
        <taxon>Streptophyta</taxon>
        <taxon>Embryophyta</taxon>
        <taxon>Tracheophyta</taxon>
        <taxon>Spermatophyta</taxon>
        <taxon>Magnoliopsida</taxon>
        <taxon>eudicotyledons</taxon>
        <taxon>Gunneridae</taxon>
        <taxon>Pentapetalae</taxon>
        <taxon>rosids</taxon>
        <taxon>fabids</taxon>
        <taxon>Fabales</taxon>
        <taxon>Fabaceae</taxon>
        <taxon>Papilionoideae</taxon>
        <taxon>50 kb inversion clade</taxon>
        <taxon>NPAAA clade</taxon>
        <taxon>Hologalegina</taxon>
        <taxon>IRL clade</taxon>
        <taxon>Trifolieae</taxon>
        <taxon>Medicago</taxon>
    </lineage>
</organism>
<keyword evidence="1" id="KW-1133">Transmembrane helix</keyword>
<dbReference type="EMBL" id="CM001218">
    <property type="protein sequence ID" value="KEH39336.1"/>
    <property type="molecule type" value="Genomic_DNA"/>
</dbReference>
<sequence>MGIMQRSTLKRSNDSTRIVITALMGIAFGVCIGISISSAHLSKISLLSGVKNSFDVPMSEIGRSHPFIESSSGTKHIEALGSASLSKINASSNPRGAESLPPGIVVSESDLYLRRLWGDPSEDIKKKPKYLLTFTVGYDQRHNIDAAVKKFSDDFAILLFHYDGRTSEWDQFEWSKNAIHVSARKQTKWWYAKRFLHPDIVSAYEYILIWDEDLGVEHFNGDKYMDLVIKHGLEISQPGIEPNNGLTWEMTKRRGDSEVHTVTNEKPGWCSDPHLPPCAAFVEIMAPAFSREAWRCVWHMLQNDLVHGWGLDFALRRCVAPAHERIGVIDSQWIIHQVIPSLGNQGQSDDGTDPREAVRKRCRTEWAEFQARLSNADKEHLNELKQNGKG</sequence>
<feature type="transmembrane region" description="Helical" evidence="1">
    <location>
        <begin position="20"/>
        <end position="41"/>
    </location>
</feature>
<evidence type="ECO:0000256" key="1">
    <source>
        <dbReference type="SAM" id="Phobius"/>
    </source>
</evidence>
<gene>
    <name evidence="4" type="primary">11419112</name>
    <name evidence="2" type="ordered locus">MTR_2g094650</name>
    <name evidence="3" type="ORF">MtrunA17_Chr2g0326801</name>
</gene>
<dbReference type="Gramene" id="rna12221">
    <property type="protein sequence ID" value="RHN75957.1"/>
    <property type="gene ID" value="gene12221"/>
</dbReference>